<protein>
    <submittedName>
        <fullName evidence="1">OstA family protein</fullName>
    </submittedName>
</protein>
<dbReference type="EMBL" id="CP113520">
    <property type="protein sequence ID" value="WAJ29028.1"/>
    <property type="molecule type" value="Genomic_DNA"/>
</dbReference>
<evidence type="ECO:0000313" key="1">
    <source>
        <dbReference type="EMBL" id="WAJ29028.1"/>
    </source>
</evidence>
<evidence type="ECO:0000313" key="2">
    <source>
        <dbReference type="Proteomes" id="UP001163223"/>
    </source>
</evidence>
<organism evidence="1 2">
    <name type="scientific">Antarcticirhabdus aurantiaca</name>
    <dbReference type="NCBI Taxonomy" id="2606717"/>
    <lineage>
        <taxon>Bacteria</taxon>
        <taxon>Pseudomonadati</taxon>
        <taxon>Pseudomonadota</taxon>
        <taxon>Alphaproteobacteria</taxon>
        <taxon>Hyphomicrobiales</taxon>
        <taxon>Aurantimonadaceae</taxon>
        <taxon>Antarcticirhabdus</taxon>
    </lineage>
</organism>
<gene>
    <name evidence="1" type="ORF">OXU80_01900</name>
</gene>
<proteinExistence type="predicted"/>
<reference evidence="1" key="1">
    <citation type="submission" date="2022-11" db="EMBL/GenBank/DDBJ databases">
        <title>beta-Carotene-producing bacterium, Jeongeuplla avenae sp. nov., alleviates the salt stress of Arabidopsis seedlings.</title>
        <authorList>
            <person name="Jiang L."/>
            <person name="Lee J."/>
        </authorList>
    </citation>
    <scope>NUCLEOTIDE SEQUENCE</scope>
    <source>
        <strain evidence="1">DY_R2A_6</strain>
    </source>
</reference>
<keyword evidence="2" id="KW-1185">Reference proteome</keyword>
<dbReference type="Proteomes" id="UP001163223">
    <property type="component" value="Chromosome"/>
</dbReference>
<name>A0ACD4NQK4_9HYPH</name>
<accession>A0ACD4NQK4</accession>
<sequence>MKTPFRSPAAAALALGLLAAVPAAAQGFGQNFGGLQVSGDQPIAIESEALDVDDAQAVATFTGKVTVSQNETQLVADRLVVHYVRGAEGGAKPSAASAAPGGSGQIERLEAAGNVRVRAADQLASADNANFDMKSQVVVMNGNVVLTQGENVAEGCRLTIKMDTGVARLESACGGGNQGGNGRVKMVLTPGQGAAARN</sequence>